<evidence type="ECO:0008006" key="4">
    <source>
        <dbReference type="Google" id="ProtNLM"/>
    </source>
</evidence>
<comment type="caution">
    <text evidence="2">The sequence shown here is derived from an EMBL/GenBank/DDBJ whole genome shotgun (WGS) entry which is preliminary data.</text>
</comment>
<protein>
    <recommendedName>
        <fullName evidence="4">DUF2959 family protein</fullName>
    </recommendedName>
</protein>
<evidence type="ECO:0000313" key="2">
    <source>
        <dbReference type="EMBL" id="OFW32125.1"/>
    </source>
</evidence>
<dbReference type="Proteomes" id="UP000178086">
    <property type="component" value="Unassembled WGS sequence"/>
</dbReference>
<name>A0A1F2UM90_9ACTN</name>
<evidence type="ECO:0000256" key="1">
    <source>
        <dbReference type="SAM" id="SignalP"/>
    </source>
</evidence>
<feature type="chain" id="PRO_5009483154" description="DUF2959 family protein" evidence="1">
    <location>
        <begin position="26"/>
        <end position="277"/>
    </location>
</feature>
<evidence type="ECO:0000313" key="3">
    <source>
        <dbReference type="Proteomes" id="UP000178086"/>
    </source>
</evidence>
<sequence length="277" mass="31123">MYLRALTIIFTLCVLGLGQVQMASATSGSAETAEGQFGEQKSAFNEAFTGYKNARDSYSTAKKELDSTKSKTRQRLLEKAKTFMLHADRSAIKYLDVLKVRVEQVNGIPEDKRSAMLAEINKDSDWLLKTQTDIEEAKSIDELRDIAKRFREHWRNYRGASKRMAGLILHEKLGVMIVRAEGASSKVSEMVVTLKSQGKDTRELEGLLSDFNEHIDIAKKKNEDARPYFESIPMAGETSSSFQEGMKLIRDAHLELKEAHSALSDISKELQLVAVEN</sequence>
<proteinExistence type="predicted"/>
<dbReference type="EMBL" id="MELI01000104">
    <property type="protein sequence ID" value="OFW32125.1"/>
    <property type="molecule type" value="Genomic_DNA"/>
</dbReference>
<reference evidence="2 3" key="1">
    <citation type="journal article" date="2016" name="Nat. Commun.">
        <title>Thousands of microbial genomes shed light on interconnected biogeochemical processes in an aquifer system.</title>
        <authorList>
            <person name="Anantharaman K."/>
            <person name="Brown C.T."/>
            <person name="Hug L.A."/>
            <person name="Sharon I."/>
            <person name="Castelle C.J."/>
            <person name="Probst A.J."/>
            <person name="Thomas B.C."/>
            <person name="Singh A."/>
            <person name="Wilkins M.J."/>
            <person name="Karaoz U."/>
            <person name="Brodie E.L."/>
            <person name="Williams K.H."/>
            <person name="Hubbard S.S."/>
            <person name="Banfield J.F."/>
        </authorList>
    </citation>
    <scope>NUCLEOTIDE SEQUENCE [LARGE SCALE GENOMIC DNA]</scope>
</reference>
<accession>A0A1F2UM90</accession>
<organism evidence="2 3">
    <name type="scientific">Candidatus Aquicultor primus</name>
    <dbReference type="NCBI Taxonomy" id="1797195"/>
    <lineage>
        <taxon>Bacteria</taxon>
        <taxon>Bacillati</taxon>
        <taxon>Actinomycetota</taxon>
        <taxon>Candidatus Aquicultoria</taxon>
        <taxon>Candidatus Aquicultorales</taxon>
        <taxon>Candidatus Aquicultoraceae</taxon>
        <taxon>Candidatus Aquicultor</taxon>
    </lineage>
</organism>
<gene>
    <name evidence="2" type="ORF">A2074_04520</name>
</gene>
<feature type="signal peptide" evidence="1">
    <location>
        <begin position="1"/>
        <end position="25"/>
    </location>
</feature>
<dbReference type="AlphaFoldDB" id="A0A1F2UM90"/>
<keyword evidence="1" id="KW-0732">Signal</keyword>